<dbReference type="RefSeq" id="WP_089533452.1">
    <property type="nucleotide sequence ID" value="NZ_CP022437.1"/>
</dbReference>
<keyword evidence="1" id="KW-1133">Transmembrane helix</keyword>
<reference evidence="2 3" key="1">
    <citation type="journal article" date="2003" name="Int. J. Syst. Evol. Microbiol.">
        <title>Virgibacillus carmonensis sp. nov., Virgibacillus necropolis sp. nov. and Virgibacillus picturae sp. nov., three novel species isolated from deteriorated mural paintings, transfer of the species of the genus salibacillus to Virgibacillus, as Virgibacillus marismortui comb. nov. and Virgibacillus salexigens comb. nov., and emended description of the genus Virgibacillus.</title>
        <authorList>
            <person name="Heyrman J."/>
            <person name="Logan N.A."/>
            <person name="Busse H.J."/>
            <person name="Balcaen A."/>
            <person name="Lebbe L."/>
            <person name="Rodriguez-Diaz M."/>
            <person name="Swings J."/>
            <person name="De Vos P."/>
        </authorList>
    </citation>
    <scope>NUCLEOTIDE SEQUENCE [LARGE SCALE GENOMIC DNA]</scope>
    <source>
        <strain evidence="2 3">LMG 19488</strain>
    </source>
</reference>
<protein>
    <recommendedName>
        <fullName evidence="4">DUF2512 domain-containing protein</fullName>
    </recommendedName>
</protein>
<evidence type="ECO:0000313" key="2">
    <source>
        <dbReference type="EMBL" id="ASN06454.1"/>
    </source>
</evidence>
<evidence type="ECO:0000256" key="1">
    <source>
        <dbReference type="SAM" id="Phobius"/>
    </source>
</evidence>
<dbReference type="AlphaFoldDB" id="A0A221MFN9"/>
<keyword evidence="1" id="KW-0812">Transmembrane</keyword>
<dbReference type="KEGG" id="vne:CFK40_16235"/>
<keyword evidence="3" id="KW-1185">Reference proteome</keyword>
<name>A0A221MFN9_9BACI</name>
<dbReference type="OrthoDB" id="2111682at2"/>
<dbReference type="Pfam" id="PF10710">
    <property type="entry name" value="DUF2512"/>
    <property type="match status" value="1"/>
</dbReference>
<dbReference type="EMBL" id="CP022437">
    <property type="protein sequence ID" value="ASN06454.1"/>
    <property type="molecule type" value="Genomic_DNA"/>
</dbReference>
<feature type="transmembrane region" description="Helical" evidence="1">
    <location>
        <begin position="33"/>
        <end position="52"/>
    </location>
</feature>
<evidence type="ECO:0000313" key="3">
    <source>
        <dbReference type="Proteomes" id="UP000204391"/>
    </source>
</evidence>
<organism evidence="2 3">
    <name type="scientific">Virgibacillus necropolis</name>
    <dbReference type="NCBI Taxonomy" id="163877"/>
    <lineage>
        <taxon>Bacteria</taxon>
        <taxon>Bacillati</taxon>
        <taxon>Bacillota</taxon>
        <taxon>Bacilli</taxon>
        <taxon>Bacillales</taxon>
        <taxon>Bacillaceae</taxon>
        <taxon>Virgibacillus</taxon>
    </lineage>
</organism>
<evidence type="ECO:0008006" key="4">
    <source>
        <dbReference type="Google" id="ProtNLM"/>
    </source>
</evidence>
<feature type="transmembrane region" description="Helical" evidence="1">
    <location>
        <begin position="7"/>
        <end position="27"/>
    </location>
</feature>
<feature type="transmembrane region" description="Helical" evidence="1">
    <location>
        <begin position="59"/>
        <end position="81"/>
    </location>
</feature>
<gene>
    <name evidence="2" type="ORF">CFK40_16235</name>
</gene>
<feature type="transmembrane region" description="Helical" evidence="1">
    <location>
        <begin position="87"/>
        <end position="109"/>
    </location>
</feature>
<dbReference type="InterPro" id="IPR019649">
    <property type="entry name" value="DUF2512"/>
</dbReference>
<keyword evidence="1" id="KW-0472">Membrane</keyword>
<accession>A0A221MFN9</accession>
<sequence>MKYITALVIKFILTTGVLLMILGAVFEVSFADILITSLVLTGASFIIGDLYVLPKIGNVGAAMVDFALALAGVWVLGSFLFEGPIPLGSASLLSAIGIAIGELLVHWYMKKQFMTGQATMPGYYDRNLQTEFSDELEPDTSKKNKRDQE</sequence>
<proteinExistence type="predicted"/>
<dbReference type="Proteomes" id="UP000204391">
    <property type="component" value="Chromosome"/>
</dbReference>